<organism evidence="1 2">
    <name type="scientific">Streptomonospora algeriensis</name>
    <dbReference type="NCBI Taxonomy" id="995084"/>
    <lineage>
        <taxon>Bacteria</taxon>
        <taxon>Bacillati</taxon>
        <taxon>Actinomycetota</taxon>
        <taxon>Actinomycetes</taxon>
        <taxon>Streptosporangiales</taxon>
        <taxon>Nocardiopsidaceae</taxon>
        <taxon>Streptomonospora</taxon>
    </lineage>
</organism>
<dbReference type="Proteomes" id="UP001596956">
    <property type="component" value="Unassembled WGS sequence"/>
</dbReference>
<evidence type="ECO:0000313" key="2">
    <source>
        <dbReference type="Proteomes" id="UP001596956"/>
    </source>
</evidence>
<name>A0ABW3B8X2_9ACTN</name>
<protein>
    <recommendedName>
        <fullName evidence="3">tRNA synthetase class II (G, H, P, S and T)</fullName>
    </recommendedName>
</protein>
<dbReference type="InterPro" id="IPR045864">
    <property type="entry name" value="aa-tRNA-synth_II/BPL/LPL"/>
</dbReference>
<evidence type="ECO:0000313" key="1">
    <source>
        <dbReference type="EMBL" id="MFD0799787.1"/>
    </source>
</evidence>
<sequence length="272" mass="29827">MSNRISNGIAIFDPDHTKLIETLDSTFRNWGVEAGAEQISVPPVYPVEDLEKFDVYDNFPHLALVAGPLADAEKSRPENHGFPPDLLAGARLGLPTAACFGAYLYFEKQQIPTATLVTLVNRCFRNEEYFDGLRRMLGFQMREVVALGGADHVAAVLTGFMERITAFFTELDLDFTSAAASDPFFEREGGRAVLQRLQEVKREFIVDDLAIASVNTHRNFFGERCGISSDGGHAFTGCVAFGLERWGSVLLNRYGTAEKAVHAVQSAASSPA</sequence>
<gene>
    <name evidence="1" type="ORF">ACFQZU_00430</name>
</gene>
<proteinExistence type="predicted"/>
<accession>A0ABW3B8X2</accession>
<dbReference type="EMBL" id="JBHTHR010000004">
    <property type="protein sequence ID" value="MFD0799787.1"/>
    <property type="molecule type" value="Genomic_DNA"/>
</dbReference>
<reference evidence="2" key="1">
    <citation type="journal article" date="2019" name="Int. J. Syst. Evol. Microbiol.">
        <title>The Global Catalogue of Microorganisms (GCM) 10K type strain sequencing project: providing services to taxonomists for standard genome sequencing and annotation.</title>
        <authorList>
            <consortium name="The Broad Institute Genomics Platform"/>
            <consortium name="The Broad Institute Genome Sequencing Center for Infectious Disease"/>
            <person name="Wu L."/>
            <person name="Ma J."/>
        </authorList>
    </citation>
    <scope>NUCLEOTIDE SEQUENCE [LARGE SCALE GENOMIC DNA]</scope>
    <source>
        <strain evidence="2">CCUG 63369</strain>
    </source>
</reference>
<dbReference type="Gene3D" id="3.30.930.10">
    <property type="entry name" value="Bira Bifunctional Protein, Domain 2"/>
    <property type="match status" value="1"/>
</dbReference>
<keyword evidence="2" id="KW-1185">Reference proteome</keyword>
<dbReference type="SUPFAM" id="SSF55681">
    <property type="entry name" value="Class II aaRS and biotin synthetases"/>
    <property type="match status" value="1"/>
</dbReference>
<evidence type="ECO:0008006" key="3">
    <source>
        <dbReference type="Google" id="ProtNLM"/>
    </source>
</evidence>
<comment type="caution">
    <text evidence="1">The sequence shown here is derived from an EMBL/GenBank/DDBJ whole genome shotgun (WGS) entry which is preliminary data.</text>
</comment>